<dbReference type="Proteomes" id="UP001642484">
    <property type="component" value="Unassembled WGS sequence"/>
</dbReference>
<accession>A0ABP0S1U0</accession>
<sequence length="117" mass="13116">MCDSMSAAYLDTMSQPKMEELRLKYPGVEVDDLPWPKDISHWSDRDLDIFVGSGGFIKPKRRRPDSELLICAPVKDETKREEKVEPQEDLCGALRGKCLGRGCSCPGYRRWPGVGGG</sequence>
<comment type="caution">
    <text evidence="1">The sequence shown here is derived from an EMBL/GenBank/DDBJ whole genome shotgun (WGS) entry which is preliminary data.</text>
</comment>
<proteinExistence type="predicted"/>
<name>A0ABP0S1U0_9DINO</name>
<evidence type="ECO:0000313" key="1">
    <source>
        <dbReference type="EMBL" id="CAK9106292.1"/>
    </source>
</evidence>
<organism evidence="1 2">
    <name type="scientific">Durusdinium trenchii</name>
    <dbReference type="NCBI Taxonomy" id="1381693"/>
    <lineage>
        <taxon>Eukaryota</taxon>
        <taxon>Sar</taxon>
        <taxon>Alveolata</taxon>
        <taxon>Dinophyceae</taxon>
        <taxon>Suessiales</taxon>
        <taxon>Symbiodiniaceae</taxon>
        <taxon>Durusdinium</taxon>
    </lineage>
</organism>
<reference evidence="1 2" key="1">
    <citation type="submission" date="2024-02" db="EMBL/GenBank/DDBJ databases">
        <authorList>
            <person name="Chen Y."/>
            <person name="Shah S."/>
            <person name="Dougan E. K."/>
            <person name="Thang M."/>
            <person name="Chan C."/>
        </authorList>
    </citation>
    <scope>NUCLEOTIDE SEQUENCE [LARGE SCALE GENOMIC DNA]</scope>
</reference>
<keyword evidence="2" id="KW-1185">Reference proteome</keyword>
<evidence type="ECO:0000313" key="2">
    <source>
        <dbReference type="Proteomes" id="UP001642484"/>
    </source>
</evidence>
<dbReference type="EMBL" id="CAXAMN010026861">
    <property type="protein sequence ID" value="CAK9106292.1"/>
    <property type="molecule type" value="Genomic_DNA"/>
</dbReference>
<gene>
    <name evidence="1" type="ORF">CCMP2556_LOCUS49691</name>
</gene>
<protein>
    <submittedName>
        <fullName evidence="1">Uncharacterized protein</fullName>
    </submittedName>
</protein>